<proteinExistence type="predicted"/>
<comment type="caution">
    <text evidence="2">The sequence shown here is derived from an EMBL/GenBank/DDBJ whole genome shotgun (WGS) entry which is preliminary data.</text>
</comment>
<reference evidence="2 3" key="1">
    <citation type="submission" date="2017-04" db="EMBL/GenBank/DDBJ databases">
        <title>Draft genome sequence of Tuber borchii Vittad., a whitish edible truffle.</title>
        <authorList>
            <consortium name="DOE Joint Genome Institute"/>
            <person name="Murat C."/>
            <person name="Kuo A."/>
            <person name="Barry K.W."/>
            <person name="Clum A."/>
            <person name="Dockter R.B."/>
            <person name="Fauchery L."/>
            <person name="Iotti M."/>
            <person name="Kohler A."/>
            <person name="Labutti K."/>
            <person name="Lindquist E.A."/>
            <person name="Lipzen A."/>
            <person name="Ohm R.A."/>
            <person name="Wang M."/>
            <person name="Grigoriev I.V."/>
            <person name="Zambonelli A."/>
            <person name="Martin F.M."/>
        </authorList>
    </citation>
    <scope>NUCLEOTIDE SEQUENCE [LARGE SCALE GENOMIC DNA]</scope>
    <source>
        <strain evidence="2 3">Tbo3840</strain>
    </source>
</reference>
<feature type="region of interest" description="Disordered" evidence="1">
    <location>
        <begin position="458"/>
        <end position="542"/>
    </location>
</feature>
<feature type="region of interest" description="Disordered" evidence="1">
    <location>
        <begin position="317"/>
        <end position="341"/>
    </location>
</feature>
<evidence type="ECO:0000313" key="2">
    <source>
        <dbReference type="EMBL" id="PUU81635.1"/>
    </source>
</evidence>
<sequence>MSFVFQGFGVGLAEHVQAHERTSDILKTYLHGIIHAPCLILSLGKELERLRSLLARIIDENNNPHSTILRTDNKIAAHQTLQLAVTGVNATLDDAENLLRSCRIHAAQTEKWWANFGVKMRFSGGDRGLLNALEDIGYHCWVFEVAYRVLRKDHIDSLLEIADPVEQHLEQLFSSLTFSVGGVVDDSIVTKFIENSAINGGAFTNDFKLDTILKSCMYWIYKASSDIKNAGISGTPTAEGWLNLIKSYWIFSKIREDPRSEWMVRELQAILALVSTEIAFSMKRLLEAKAELPDWNTLNNLGDFRILIDDADEEVELPVSGKHTSKQSSPKPPSENIPNVPSVQMSNVAVHPAEYSTYEGHPAKSHSNDELESAFHSLGVGSREIGHEKSPQHLKESQLVPEREDALRSMKGRSLDRSNTRVLRKKVPEATPPASPPDMGASGGGSISYVNGLKIAKSRQGSGSQSTSAVSRGSFLEDRRLDSPTLGNFSPPRSSTTASPISMSPINSMPFGVPPLQSSRSKERTTPRAPSLLGQDYYSTKPLPPLNTTPTAPFSPSDISPGDVGAYRARDFSTSQSQAGRAPTKNGYLSPVSPAYPYSAPRNSGSSFTEPVEHGVRPGETEVMKNEFKALNVLASDSCDPEGNWDECVVRLFRNAMGDLRILTQREGSTDQRFVVLKDAELVPEYGYHENLPVIFIRKAGVGGYSIQSGSKSRTTLSSAELCPITLYYRFKNVMDMFVFQLAFTRESVEADVQAVRTIRYKRGLLDGEHCNYKARIQLWKEEDNAAVSSGNSSKAPSIAGTFRSKPNKSTILKVHSTRMVMYFDEIIMTLFITDDITIEAKTKNRCLKIKPSSHKAFGNPSSVKACIIGNREISGGIRLDMEGLLYEDKEGFDDFKWFEIDFQTLEEMKNFHEDFQGALQERRKERKKVEDIQRKAAVGAKSGG</sequence>
<feature type="compositionally biased region" description="Polar residues" evidence="1">
    <location>
        <begin position="459"/>
        <end position="471"/>
    </location>
</feature>
<feature type="compositionally biased region" description="Polar residues" evidence="1">
    <location>
        <begin position="485"/>
        <end position="498"/>
    </location>
</feature>
<name>A0A2T7A1T5_TUBBO</name>
<dbReference type="OrthoDB" id="5330919at2759"/>
<feature type="region of interest" description="Disordered" evidence="1">
    <location>
        <begin position="923"/>
        <end position="945"/>
    </location>
</feature>
<accession>A0A2T7A1T5</accession>
<evidence type="ECO:0000313" key="3">
    <source>
        <dbReference type="Proteomes" id="UP000244722"/>
    </source>
</evidence>
<feature type="compositionally biased region" description="Basic and acidic residues" evidence="1">
    <location>
        <begin position="923"/>
        <end position="935"/>
    </location>
</feature>
<protein>
    <submittedName>
        <fullName evidence="2">Uncharacterized protein</fullName>
    </submittedName>
</protein>
<keyword evidence="3" id="KW-1185">Reference proteome</keyword>
<feature type="region of interest" description="Disordered" evidence="1">
    <location>
        <begin position="386"/>
        <end position="446"/>
    </location>
</feature>
<dbReference type="EMBL" id="NESQ01000042">
    <property type="protein sequence ID" value="PUU81635.1"/>
    <property type="molecule type" value="Genomic_DNA"/>
</dbReference>
<dbReference type="Proteomes" id="UP000244722">
    <property type="component" value="Unassembled WGS sequence"/>
</dbReference>
<organism evidence="2 3">
    <name type="scientific">Tuber borchii</name>
    <name type="common">White truffle</name>
    <dbReference type="NCBI Taxonomy" id="42251"/>
    <lineage>
        <taxon>Eukaryota</taxon>
        <taxon>Fungi</taxon>
        <taxon>Dikarya</taxon>
        <taxon>Ascomycota</taxon>
        <taxon>Pezizomycotina</taxon>
        <taxon>Pezizomycetes</taxon>
        <taxon>Pezizales</taxon>
        <taxon>Tuberaceae</taxon>
        <taxon>Tuber</taxon>
    </lineage>
</organism>
<dbReference type="AlphaFoldDB" id="A0A2T7A1T5"/>
<evidence type="ECO:0000256" key="1">
    <source>
        <dbReference type="SAM" id="MobiDB-lite"/>
    </source>
</evidence>
<feature type="compositionally biased region" description="Basic and acidic residues" evidence="1">
    <location>
        <begin position="386"/>
        <end position="419"/>
    </location>
</feature>
<feature type="compositionally biased region" description="Low complexity" evidence="1">
    <location>
        <begin position="499"/>
        <end position="510"/>
    </location>
</feature>
<gene>
    <name evidence="2" type="ORF">B9Z19DRAFT_1121932</name>
</gene>